<reference evidence="1" key="2">
    <citation type="submission" date="1994-12" db="EMBL/GenBank/DDBJ databases">
        <authorList>
            <person name="Barrell B."/>
            <person name="Rajandream M.A."/>
            <person name="Walsh S.V."/>
        </authorList>
    </citation>
    <scope>NUCLEOTIDE SEQUENCE</scope>
    <source>
        <strain evidence="1">AB972</strain>
    </source>
</reference>
<reference evidence="1" key="1">
    <citation type="submission" date="1994-12" db="EMBL/GenBank/DDBJ databases">
        <authorList>
            <person name="Badcock K."/>
            <person name="Churcher C."/>
        </authorList>
    </citation>
    <scope>NUCLEOTIDE SEQUENCE</scope>
    <source>
        <strain evidence="1">AB972</strain>
    </source>
</reference>
<dbReference type="EMBL" id="Z47071">
    <property type="protein sequence ID" value="CAA87360.1"/>
    <property type="molecule type" value="Genomic_DNA"/>
</dbReference>
<name>A2P2E2_YEASX</name>
<proteinExistence type="predicted"/>
<dbReference type="GO" id="GO:0005840">
    <property type="term" value="C:ribosome"/>
    <property type="evidence" value="ECO:0007669"/>
    <property type="project" value="UniProtKB-KW"/>
</dbReference>
<accession>A2P2E2</accession>
<organism evidence="1">
    <name type="scientific">Saccharomyces cerevisiae</name>
    <name type="common">Baker's yeast</name>
    <dbReference type="NCBI Taxonomy" id="4932"/>
    <lineage>
        <taxon>Eukaryota</taxon>
        <taxon>Fungi</taxon>
        <taxon>Dikarya</taxon>
        <taxon>Ascomycota</taxon>
        <taxon>Saccharomycotina</taxon>
        <taxon>Saccharomycetes</taxon>
        <taxon>Saccharomycetales</taxon>
        <taxon>Saccharomycetaceae</taxon>
        <taxon>Saccharomyces</taxon>
    </lineage>
</organism>
<sequence length="70" mass="8091">MSVVLYNTTSFIYTPKKENENRNTTRFETTERKHKEWPMCAKTLLIAEPCITIPMVMVVNANTAEARVMP</sequence>
<evidence type="ECO:0000313" key="1">
    <source>
        <dbReference type="EMBL" id="CAA87360.1"/>
    </source>
</evidence>
<dbReference type="AlphaFoldDB" id="A2P2E2"/>
<keyword evidence="1" id="KW-0687">Ribonucleoprotein</keyword>
<keyword evidence="1" id="KW-0689">Ribosomal protein</keyword>
<protein>
    <submittedName>
        <fullName evidence="1">Uncharacterized protein</fullName>
    </submittedName>
</protein>